<dbReference type="Proteomes" id="UP000224567">
    <property type="component" value="Unassembled WGS sequence"/>
</dbReference>
<evidence type="ECO:0000256" key="1">
    <source>
        <dbReference type="ARBA" id="ARBA00005234"/>
    </source>
</evidence>
<accession>A0A2G2WS12</accession>
<sequence>MNEITITNIINGFCIPVGLPWHMVDEVEVPINCGKEFHWVLVVIVLKERLIRVYDSLSSKSKSEPPNKIQNLSAMLRTYLSKSGLFEKTERTDWSILEAYKEKLGLQTGVISHNPFDVKYIQNIPKQVSDSLVFVVSYAKILSAGQEVHSCDFEAASQRARVPSVATSPPRASQTGDTYDQTP</sequence>
<feature type="compositionally biased region" description="Polar residues" evidence="4">
    <location>
        <begin position="165"/>
        <end position="183"/>
    </location>
</feature>
<reference evidence="7" key="2">
    <citation type="journal article" date="2017" name="J. Anim. Genet.">
        <title>Multiple reference genome sequences of hot pepper reveal the massive evolution of plant disease resistance genes by retroduplication.</title>
        <authorList>
            <person name="Kim S."/>
            <person name="Park J."/>
            <person name="Yeom S.-I."/>
            <person name="Kim Y.-M."/>
            <person name="Seo E."/>
            <person name="Kim K.-T."/>
            <person name="Kim M.-S."/>
            <person name="Lee J.M."/>
            <person name="Cheong K."/>
            <person name="Shin H.-S."/>
            <person name="Kim S.-B."/>
            <person name="Han K."/>
            <person name="Lee J."/>
            <person name="Park M."/>
            <person name="Lee H.-A."/>
            <person name="Lee H.-Y."/>
            <person name="Lee Y."/>
            <person name="Oh S."/>
            <person name="Lee J.H."/>
            <person name="Choi E."/>
            <person name="Choi E."/>
            <person name="Lee S.E."/>
            <person name="Jeon J."/>
            <person name="Kim H."/>
            <person name="Choi G."/>
            <person name="Song H."/>
            <person name="Lee J."/>
            <person name="Lee S.-C."/>
            <person name="Kwon J.-K."/>
            <person name="Lee H.-Y."/>
            <person name="Koo N."/>
            <person name="Hong Y."/>
            <person name="Kim R.W."/>
            <person name="Kang W.-H."/>
            <person name="Huh J.H."/>
            <person name="Kang B.-C."/>
            <person name="Yang T.-J."/>
            <person name="Lee Y.-H."/>
            <person name="Bennetzen J.L."/>
            <person name="Choi D."/>
        </authorList>
    </citation>
    <scope>NUCLEOTIDE SEQUENCE [LARGE SCALE GENOMIC DNA]</scope>
    <source>
        <strain evidence="7">cv. PBC81</strain>
    </source>
</reference>
<dbReference type="Pfam" id="PF02902">
    <property type="entry name" value="Peptidase_C48"/>
    <property type="match status" value="1"/>
</dbReference>
<dbReference type="GO" id="GO:0006508">
    <property type="term" value="P:proteolysis"/>
    <property type="evidence" value="ECO:0007669"/>
    <property type="project" value="UniProtKB-KW"/>
</dbReference>
<evidence type="ECO:0000259" key="5">
    <source>
        <dbReference type="PROSITE" id="PS50600"/>
    </source>
</evidence>
<dbReference type="AlphaFoldDB" id="A0A2G2WS12"/>
<dbReference type="GO" id="GO:0008234">
    <property type="term" value="F:cysteine-type peptidase activity"/>
    <property type="evidence" value="ECO:0007669"/>
    <property type="project" value="InterPro"/>
</dbReference>
<comment type="similarity">
    <text evidence="1">Belongs to the peptidase C48 family.</text>
</comment>
<feature type="domain" description="Ubiquitin-like protease family profile" evidence="5">
    <location>
        <begin position="1"/>
        <end position="183"/>
    </location>
</feature>
<dbReference type="EMBL" id="MLFT02000005">
    <property type="protein sequence ID" value="PHT48048.1"/>
    <property type="molecule type" value="Genomic_DNA"/>
</dbReference>
<dbReference type="InterPro" id="IPR003653">
    <property type="entry name" value="Peptidase_C48_C"/>
</dbReference>
<keyword evidence="7" id="KW-1185">Reference proteome</keyword>
<dbReference type="SUPFAM" id="SSF54001">
    <property type="entry name" value="Cysteine proteinases"/>
    <property type="match status" value="1"/>
</dbReference>
<evidence type="ECO:0000256" key="3">
    <source>
        <dbReference type="ARBA" id="ARBA00022801"/>
    </source>
</evidence>
<organism evidence="6 7">
    <name type="scientific">Capsicum baccatum</name>
    <name type="common">Peruvian pepper</name>
    <dbReference type="NCBI Taxonomy" id="33114"/>
    <lineage>
        <taxon>Eukaryota</taxon>
        <taxon>Viridiplantae</taxon>
        <taxon>Streptophyta</taxon>
        <taxon>Embryophyta</taxon>
        <taxon>Tracheophyta</taxon>
        <taxon>Spermatophyta</taxon>
        <taxon>Magnoliopsida</taxon>
        <taxon>eudicotyledons</taxon>
        <taxon>Gunneridae</taxon>
        <taxon>Pentapetalae</taxon>
        <taxon>asterids</taxon>
        <taxon>lamiids</taxon>
        <taxon>Solanales</taxon>
        <taxon>Solanaceae</taxon>
        <taxon>Solanoideae</taxon>
        <taxon>Capsiceae</taxon>
        <taxon>Capsicum</taxon>
    </lineage>
</organism>
<keyword evidence="3" id="KW-0378">Hydrolase</keyword>
<evidence type="ECO:0000313" key="7">
    <source>
        <dbReference type="Proteomes" id="UP000224567"/>
    </source>
</evidence>
<dbReference type="Gene3D" id="3.40.395.10">
    <property type="entry name" value="Adenoviral Proteinase, Chain A"/>
    <property type="match status" value="1"/>
</dbReference>
<keyword evidence="2" id="KW-0645">Protease</keyword>
<feature type="region of interest" description="Disordered" evidence="4">
    <location>
        <begin position="159"/>
        <end position="183"/>
    </location>
</feature>
<evidence type="ECO:0000313" key="6">
    <source>
        <dbReference type="EMBL" id="PHT48048.1"/>
    </source>
</evidence>
<dbReference type="InterPro" id="IPR038765">
    <property type="entry name" value="Papain-like_cys_pep_sf"/>
</dbReference>
<name>A0A2G2WS12_CAPBA</name>
<reference evidence="6 7" key="1">
    <citation type="journal article" date="2017" name="Genome Biol.">
        <title>New reference genome sequences of hot pepper reveal the massive evolution of plant disease-resistance genes by retroduplication.</title>
        <authorList>
            <person name="Kim S."/>
            <person name="Park J."/>
            <person name="Yeom S.I."/>
            <person name="Kim Y.M."/>
            <person name="Seo E."/>
            <person name="Kim K.T."/>
            <person name="Kim M.S."/>
            <person name="Lee J.M."/>
            <person name="Cheong K."/>
            <person name="Shin H.S."/>
            <person name="Kim S.B."/>
            <person name="Han K."/>
            <person name="Lee J."/>
            <person name="Park M."/>
            <person name="Lee H.A."/>
            <person name="Lee H.Y."/>
            <person name="Lee Y."/>
            <person name="Oh S."/>
            <person name="Lee J.H."/>
            <person name="Choi E."/>
            <person name="Choi E."/>
            <person name="Lee S.E."/>
            <person name="Jeon J."/>
            <person name="Kim H."/>
            <person name="Choi G."/>
            <person name="Song H."/>
            <person name="Lee J."/>
            <person name="Lee S.C."/>
            <person name="Kwon J.K."/>
            <person name="Lee H.Y."/>
            <person name="Koo N."/>
            <person name="Hong Y."/>
            <person name="Kim R.W."/>
            <person name="Kang W.H."/>
            <person name="Huh J.H."/>
            <person name="Kang B.C."/>
            <person name="Yang T.J."/>
            <person name="Lee Y.H."/>
            <person name="Bennetzen J.L."/>
            <person name="Choi D."/>
        </authorList>
    </citation>
    <scope>NUCLEOTIDE SEQUENCE [LARGE SCALE GENOMIC DNA]</scope>
    <source>
        <strain evidence="7">cv. PBC81</strain>
    </source>
</reference>
<dbReference type="PROSITE" id="PS50600">
    <property type="entry name" value="ULP_PROTEASE"/>
    <property type="match status" value="1"/>
</dbReference>
<protein>
    <recommendedName>
        <fullName evidence="5">Ubiquitin-like protease family profile domain-containing protein</fullName>
    </recommendedName>
</protein>
<dbReference type="PANTHER" id="PTHR31470:SF46">
    <property type="entry name" value="ULP1 PROTEASE FAMILY, C-TERMINAL CATALYTIC DOMAIN CONTAINING PROTEIN"/>
    <property type="match status" value="1"/>
</dbReference>
<evidence type="ECO:0000256" key="2">
    <source>
        <dbReference type="ARBA" id="ARBA00022670"/>
    </source>
</evidence>
<dbReference type="PANTHER" id="PTHR31470">
    <property type="entry name" value="CYSTEINE PROTEINASES SUPERFAMILY PROTEIN-RELATED-RELATED"/>
    <property type="match status" value="1"/>
</dbReference>
<comment type="caution">
    <text evidence="6">The sequence shown here is derived from an EMBL/GenBank/DDBJ whole genome shotgun (WGS) entry which is preliminary data.</text>
</comment>
<evidence type="ECO:0000256" key="4">
    <source>
        <dbReference type="SAM" id="MobiDB-lite"/>
    </source>
</evidence>
<dbReference type="OrthoDB" id="1939479at2759"/>
<proteinExistence type="inferred from homology"/>
<gene>
    <name evidence="6" type="ORF">CQW23_12256</name>
</gene>